<dbReference type="EC" id="3.5.4.9" evidence="12"/>
<dbReference type="EC" id="1.5.1.5" evidence="12"/>
<comment type="catalytic activity">
    <reaction evidence="12">
        <text>(6R)-5,10-methenyltetrahydrofolate + H2O = (6R)-10-formyltetrahydrofolate + H(+)</text>
        <dbReference type="Rhea" id="RHEA:23700"/>
        <dbReference type="ChEBI" id="CHEBI:15377"/>
        <dbReference type="ChEBI" id="CHEBI:15378"/>
        <dbReference type="ChEBI" id="CHEBI:57455"/>
        <dbReference type="ChEBI" id="CHEBI:195366"/>
        <dbReference type="EC" id="3.5.4.9"/>
    </reaction>
</comment>
<comment type="function">
    <text evidence="12">Catalyzes the oxidation of 5,10-methylenetetrahydrofolate to 5,10-methenyltetrahydrofolate and then the hydrolysis of 5,10-methenyltetrahydrofolate to 10-formyltetrahydrofolate.</text>
</comment>
<keyword evidence="11 12" id="KW-0511">Multifunctional enzyme</keyword>
<organism evidence="15 16">
    <name type="scientific">Deinococcus marmoris</name>
    <dbReference type="NCBI Taxonomy" id="249408"/>
    <lineage>
        <taxon>Bacteria</taxon>
        <taxon>Thermotogati</taxon>
        <taxon>Deinococcota</taxon>
        <taxon>Deinococci</taxon>
        <taxon>Deinococcales</taxon>
        <taxon>Deinococcaceae</taxon>
        <taxon>Deinococcus</taxon>
    </lineage>
</organism>
<keyword evidence="16" id="KW-1185">Reference proteome</keyword>
<dbReference type="SUPFAM" id="SSF53223">
    <property type="entry name" value="Aminoacid dehydrogenase-like, N-terminal domain"/>
    <property type="match status" value="1"/>
</dbReference>
<keyword evidence="7 12" id="KW-0521">NADP</keyword>
<dbReference type="GO" id="GO:0000105">
    <property type="term" value="P:L-histidine biosynthetic process"/>
    <property type="evidence" value="ECO:0007669"/>
    <property type="project" value="UniProtKB-KW"/>
</dbReference>
<dbReference type="GO" id="GO:0009086">
    <property type="term" value="P:methionine biosynthetic process"/>
    <property type="evidence" value="ECO:0007669"/>
    <property type="project" value="UniProtKB-KW"/>
</dbReference>
<dbReference type="NCBIfam" id="NF010783">
    <property type="entry name" value="PRK14186.1"/>
    <property type="match status" value="1"/>
</dbReference>
<dbReference type="InterPro" id="IPR036291">
    <property type="entry name" value="NAD(P)-bd_dom_sf"/>
</dbReference>
<keyword evidence="3 12" id="KW-0554">One-carbon metabolism</keyword>
<dbReference type="UniPathway" id="UPA00193"/>
<feature type="domain" description="Tetrahydrofolate dehydrogenase/cyclohydrolase catalytic" evidence="13">
    <location>
        <begin position="7"/>
        <end position="117"/>
    </location>
</feature>
<accession>A0A1U7P3U3</accession>
<dbReference type="PANTHER" id="PTHR48099:SF5">
    <property type="entry name" value="C-1-TETRAHYDROFOLATE SYNTHASE, CYTOPLASMIC"/>
    <property type="match status" value="1"/>
</dbReference>
<keyword evidence="9 12" id="KW-0368">Histidine biosynthesis</keyword>
<evidence type="ECO:0000256" key="12">
    <source>
        <dbReference type="HAMAP-Rule" id="MF_01576"/>
    </source>
</evidence>
<proteinExistence type="inferred from homology"/>
<dbReference type="Gene3D" id="3.40.50.10860">
    <property type="entry name" value="Leucine Dehydrogenase, chain A, domain 1"/>
    <property type="match status" value="1"/>
</dbReference>
<dbReference type="InterPro" id="IPR020631">
    <property type="entry name" value="THF_DH/CycHdrlase_NAD-bd_dom"/>
</dbReference>
<dbReference type="PROSITE" id="PS00767">
    <property type="entry name" value="THF_DHG_CYH_2"/>
    <property type="match status" value="1"/>
</dbReference>
<evidence type="ECO:0000256" key="6">
    <source>
        <dbReference type="ARBA" id="ARBA00022801"/>
    </source>
</evidence>
<dbReference type="InterPro" id="IPR000672">
    <property type="entry name" value="THF_DH/CycHdrlase"/>
</dbReference>
<gene>
    <name evidence="12" type="primary">folD</name>
    <name evidence="15" type="ORF">BOO71_0001867</name>
</gene>
<dbReference type="FunFam" id="3.40.50.10860:FF:000005">
    <property type="entry name" value="C-1-tetrahydrofolate synthase, cytoplasmic, putative"/>
    <property type="match status" value="1"/>
</dbReference>
<feature type="binding site" evidence="12">
    <location>
        <begin position="162"/>
        <end position="164"/>
    </location>
    <ligand>
        <name>NADP(+)</name>
        <dbReference type="ChEBI" id="CHEBI:58349"/>
    </ligand>
</feature>
<feature type="binding site" evidence="12">
    <location>
        <position position="228"/>
    </location>
    <ligand>
        <name>NADP(+)</name>
        <dbReference type="ChEBI" id="CHEBI:58349"/>
    </ligand>
</feature>
<dbReference type="EMBL" id="MSTI01000020">
    <property type="protein sequence ID" value="OLV19834.1"/>
    <property type="molecule type" value="Genomic_DNA"/>
</dbReference>
<dbReference type="FunFam" id="3.40.50.720:FF:000094">
    <property type="entry name" value="Bifunctional protein FolD"/>
    <property type="match status" value="1"/>
</dbReference>
<comment type="similarity">
    <text evidence="12">Belongs to the tetrahydrofolate dehydrogenase/cyclohydrolase family.</text>
</comment>
<dbReference type="RefSeq" id="WP_083652902.1">
    <property type="nucleotide sequence ID" value="NZ_MSTI01000020.1"/>
</dbReference>
<dbReference type="SUPFAM" id="SSF51735">
    <property type="entry name" value="NAD(P)-binding Rossmann-fold domains"/>
    <property type="match status" value="1"/>
</dbReference>
<evidence type="ECO:0000256" key="5">
    <source>
        <dbReference type="ARBA" id="ARBA00022755"/>
    </source>
</evidence>
<dbReference type="CDD" id="cd01080">
    <property type="entry name" value="NAD_bind_m-THF_DH_Cyclohyd"/>
    <property type="match status" value="1"/>
</dbReference>
<evidence type="ECO:0000256" key="9">
    <source>
        <dbReference type="ARBA" id="ARBA00023102"/>
    </source>
</evidence>
<keyword evidence="8 12" id="KW-0560">Oxidoreductase</keyword>
<comment type="caution">
    <text evidence="12">Lacks conserved residue(s) required for the propagation of feature annotation.</text>
</comment>
<comment type="subunit">
    <text evidence="2 12">Homodimer.</text>
</comment>
<dbReference type="NCBIfam" id="NF010770">
    <property type="entry name" value="PRK14173.1"/>
    <property type="match status" value="1"/>
</dbReference>
<protein>
    <recommendedName>
        <fullName evidence="12">Bifunctional protein FolD</fullName>
    </recommendedName>
    <domain>
        <recommendedName>
            <fullName evidence="12">Methylenetetrahydrofolate dehydrogenase</fullName>
            <ecNumber evidence="12">1.5.1.5</ecNumber>
        </recommendedName>
    </domain>
    <domain>
        <recommendedName>
            <fullName evidence="12">Methenyltetrahydrofolate cyclohydrolase</fullName>
            <ecNumber evidence="12">3.5.4.9</ecNumber>
        </recommendedName>
    </domain>
</protein>
<dbReference type="InterPro" id="IPR020867">
    <property type="entry name" value="THF_DH/CycHdrlase_CS"/>
</dbReference>
<comment type="caution">
    <text evidence="15">The sequence shown here is derived from an EMBL/GenBank/DDBJ whole genome shotgun (WGS) entry which is preliminary data.</text>
</comment>
<dbReference type="HAMAP" id="MF_01576">
    <property type="entry name" value="THF_DHG_CYH"/>
    <property type="match status" value="1"/>
</dbReference>
<dbReference type="GO" id="GO:0005829">
    <property type="term" value="C:cytosol"/>
    <property type="evidence" value="ECO:0007669"/>
    <property type="project" value="TreeGrafter"/>
</dbReference>
<dbReference type="STRING" id="249408.BOO71_0001867"/>
<dbReference type="Pfam" id="PF02882">
    <property type="entry name" value="THF_DHG_CYH_C"/>
    <property type="match status" value="1"/>
</dbReference>
<evidence type="ECO:0000256" key="8">
    <source>
        <dbReference type="ARBA" id="ARBA00023002"/>
    </source>
</evidence>
<evidence type="ECO:0000313" key="16">
    <source>
        <dbReference type="Proteomes" id="UP000186607"/>
    </source>
</evidence>
<evidence type="ECO:0000259" key="14">
    <source>
        <dbReference type="Pfam" id="PF02882"/>
    </source>
</evidence>
<name>A0A1U7P3U3_9DEIO</name>
<comment type="pathway">
    <text evidence="1 12">One-carbon metabolism; tetrahydrofolate interconversion.</text>
</comment>
<dbReference type="Pfam" id="PF00763">
    <property type="entry name" value="THF_DHG_CYH"/>
    <property type="match status" value="1"/>
</dbReference>
<dbReference type="GO" id="GO:0004488">
    <property type="term" value="F:methylenetetrahydrofolate dehydrogenase (NADP+) activity"/>
    <property type="evidence" value="ECO:0007669"/>
    <property type="project" value="UniProtKB-UniRule"/>
</dbReference>
<reference evidence="15 16" key="1">
    <citation type="submission" date="2017-01" db="EMBL/GenBank/DDBJ databases">
        <title>Genome Analysis of Deinococcus marmoris KOPRI26562.</title>
        <authorList>
            <person name="Kim J.H."/>
            <person name="Oh H.-M."/>
        </authorList>
    </citation>
    <scope>NUCLEOTIDE SEQUENCE [LARGE SCALE GENOMIC DNA]</scope>
    <source>
        <strain evidence="15 16">KOPRI26562</strain>
    </source>
</reference>
<evidence type="ECO:0000256" key="11">
    <source>
        <dbReference type="ARBA" id="ARBA00023268"/>
    </source>
</evidence>
<dbReference type="InterPro" id="IPR020630">
    <property type="entry name" value="THF_DH/CycHdrlase_cat_dom"/>
</dbReference>
<evidence type="ECO:0000313" key="15">
    <source>
        <dbReference type="EMBL" id="OLV19834.1"/>
    </source>
</evidence>
<keyword evidence="6 12" id="KW-0378">Hydrolase</keyword>
<evidence type="ECO:0000259" key="13">
    <source>
        <dbReference type="Pfam" id="PF00763"/>
    </source>
</evidence>
<keyword evidence="5 12" id="KW-0658">Purine biosynthesis</keyword>
<evidence type="ECO:0000256" key="3">
    <source>
        <dbReference type="ARBA" id="ARBA00022563"/>
    </source>
</evidence>
<dbReference type="Proteomes" id="UP000186607">
    <property type="component" value="Unassembled WGS sequence"/>
</dbReference>
<feature type="domain" description="Tetrahydrofolate dehydrogenase/cyclohydrolase NAD(P)-binding" evidence="14">
    <location>
        <begin position="136"/>
        <end position="281"/>
    </location>
</feature>
<dbReference type="GO" id="GO:0035999">
    <property type="term" value="P:tetrahydrofolate interconversion"/>
    <property type="evidence" value="ECO:0007669"/>
    <property type="project" value="UniProtKB-UniRule"/>
</dbReference>
<evidence type="ECO:0000256" key="2">
    <source>
        <dbReference type="ARBA" id="ARBA00011738"/>
    </source>
</evidence>
<dbReference type="AlphaFoldDB" id="A0A1U7P3U3"/>
<dbReference type="Gene3D" id="3.40.50.720">
    <property type="entry name" value="NAD(P)-binding Rossmann-like Domain"/>
    <property type="match status" value="1"/>
</dbReference>
<dbReference type="InterPro" id="IPR046346">
    <property type="entry name" value="Aminoacid_DH-like_N_sf"/>
</dbReference>
<dbReference type="PRINTS" id="PR00085">
    <property type="entry name" value="THFDHDRGNASE"/>
</dbReference>
<dbReference type="eggNOG" id="COG0190">
    <property type="taxonomic scope" value="Bacteria"/>
</dbReference>
<dbReference type="PANTHER" id="PTHR48099">
    <property type="entry name" value="C-1-TETRAHYDROFOLATE SYNTHASE, CYTOPLASMIC-RELATED"/>
    <property type="match status" value="1"/>
</dbReference>
<dbReference type="OrthoDB" id="9803580at2"/>
<dbReference type="GO" id="GO:0006164">
    <property type="term" value="P:purine nucleotide biosynthetic process"/>
    <property type="evidence" value="ECO:0007669"/>
    <property type="project" value="UniProtKB-KW"/>
</dbReference>
<sequence length="311" mass="31922">MSARVLAGPPVAAALLADAAARASRLPTPPNLVIVRVGDDPASASYVRGKSRKAGEVGLRSTVHALPETTSQAQLLALIDTLNRDDDVNGILVQLPLPPQIAEAAVLHAIDPRKDVDGFHPLNVGELWAGRPALTPCTPAGIMYLLEHYGIPVAGARAVIVGRSHLVGRPLAALLLNADATVTVAHSRTRDLGAVTREADILIAAAGRPDLITPEMVKPGATVIDVGINRVLNAEGKGHLVGDVHPDVAAVAGALTLVPGGVGPMTVAQLLANTVRAAELQHAAYSDSAQTDAAPTDAVQTDLGVAGELVR</sequence>
<keyword evidence="4 12" id="KW-0028">Amino-acid biosynthesis</keyword>
<comment type="catalytic activity">
    <reaction evidence="12">
        <text>(6R)-5,10-methylene-5,6,7,8-tetrahydrofolate + NADP(+) = (6R)-5,10-methenyltetrahydrofolate + NADPH</text>
        <dbReference type="Rhea" id="RHEA:22812"/>
        <dbReference type="ChEBI" id="CHEBI:15636"/>
        <dbReference type="ChEBI" id="CHEBI:57455"/>
        <dbReference type="ChEBI" id="CHEBI:57783"/>
        <dbReference type="ChEBI" id="CHEBI:58349"/>
        <dbReference type="EC" id="1.5.1.5"/>
    </reaction>
</comment>
<dbReference type="PROSITE" id="PS00766">
    <property type="entry name" value="THF_DHG_CYH_1"/>
    <property type="match status" value="1"/>
</dbReference>
<evidence type="ECO:0000256" key="4">
    <source>
        <dbReference type="ARBA" id="ARBA00022605"/>
    </source>
</evidence>
<dbReference type="GO" id="GO:0004477">
    <property type="term" value="F:methenyltetrahydrofolate cyclohydrolase activity"/>
    <property type="evidence" value="ECO:0007669"/>
    <property type="project" value="UniProtKB-UniRule"/>
</dbReference>
<evidence type="ECO:0000256" key="10">
    <source>
        <dbReference type="ARBA" id="ARBA00023167"/>
    </source>
</evidence>
<evidence type="ECO:0000256" key="7">
    <source>
        <dbReference type="ARBA" id="ARBA00022857"/>
    </source>
</evidence>
<keyword evidence="10 12" id="KW-0486">Methionine biosynthesis</keyword>
<evidence type="ECO:0000256" key="1">
    <source>
        <dbReference type="ARBA" id="ARBA00004777"/>
    </source>
</evidence>